<keyword evidence="1" id="KW-0285">Flavoprotein</keyword>
<dbReference type="GO" id="GO:0016491">
    <property type="term" value="F:oxidoreductase activity"/>
    <property type="evidence" value="ECO:0007669"/>
    <property type="project" value="UniProtKB-KW"/>
</dbReference>
<evidence type="ECO:0000259" key="3">
    <source>
        <dbReference type="Pfam" id="PF00724"/>
    </source>
</evidence>
<protein>
    <submittedName>
        <fullName evidence="4">Probable NADH-dependent flavin oxidoreductase yqiG (EC)</fullName>
        <ecNumber evidence="4">1.-.-.-</ecNumber>
    </submittedName>
</protein>
<dbReference type="PANTHER" id="PTHR43656:SF2">
    <property type="entry name" value="BINDING OXIDOREDUCTASE, PUTATIVE (AFU_ORTHOLOGUE AFUA_2G08260)-RELATED"/>
    <property type="match status" value="1"/>
</dbReference>
<dbReference type="InterPro" id="IPR001155">
    <property type="entry name" value="OxRdtase_FMN_N"/>
</dbReference>
<evidence type="ECO:0000256" key="1">
    <source>
        <dbReference type="ARBA" id="ARBA00022630"/>
    </source>
</evidence>
<keyword evidence="2 4" id="KW-0560">Oxidoreductase</keyword>
<dbReference type="InterPro" id="IPR051799">
    <property type="entry name" value="NADH_flavin_oxidoreductase"/>
</dbReference>
<organism evidence="4">
    <name type="scientific">uncultured Arthrobacter sp</name>
    <dbReference type="NCBI Taxonomy" id="114050"/>
    <lineage>
        <taxon>Bacteria</taxon>
        <taxon>Bacillati</taxon>
        <taxon>Actinomycetota</taxon>
        <taxon>Actinomycetes</taxon>
        <taxon>Micrococcales</taxon>
        <taxon>Micrococcaceae</taxon>
        <taxon>Arthrobacter</taxon>
        <taxon>environmental samples</taxon>
    </lineage>
</organism>
<reference evidence="4" key="1">
    <citation type="submission" date="2020-02" db="EMBL/GenBank/DDBJ databases">
        <authorList>
            <person name="Meier V. D."/>
        </authorList>
    </citation>
    <scope>NUCLEOTIDE SEQUENCE</scope>
    <source>
        <strain evidence="4">AVDCRST_MAG83</strain>
    </source>
</reference>
<dbReference type="SUPFAM" id="SSF51395">
    <property type="entry name" value="FMN-linked oxidoreductases"/>
    <property type="match status" value="1"/>
</dbReference>
<dbReference type="AlphaFoldDB" id="A0A6J4J7Z5"/>
<dbReference type="Pfam" id="PF00724">
    <property type="entry name" value="Oxidored_FMN"/>
    <property type="match status" value="1"/>
</dbReference>
<evidence type="ECO:0000313" key="4">
    <source>
        <dbReference type="EMBL" id="CAA9271454.1"/>
    </source>
</evidence>
<feature type="domain" description="NADH:flavin oxidoreductase/NADH oxidase N-terminal" evidence="3">
    <location>
        <begin position="3"/>
        <end position="311"/>
    </location>
</feature>
<accession>A0A6J4J7Z5</accession>
<dbReference type="EMBL" id="CADCTE010000176">
    <property type="protein sequence ID" value="CAA9271454.1"/>
    <property type="molecule type" value="Genomic_DNA"/>
</dbReference>
<dbReference type="InterPro" id="IPR013785">
    <property type="entry name" value="Aldolase_TIM"/>
</dbReference>
<name>A0A6J4J7Z5_9MICC</name>
<dbReference type="GO" id="GO:0010181">
    <property type="term" value="F:FMN binding"/>
    <property type="evidence" value="ECO:0007669"/>
    <property type="project" value="InterPro"/>
</dbReference>
<dbReference type="CDD" id="cd02803">
    <property type="entry name" value="OYE_like_FMN_family"/>
    <property type="match status" value="1"/>
</dbReference>
<gene>
    <name evidence="4" type="ORF">AVDCRST_MAG83-3296</name>
</gene>
<evidence type="ECO:0000256" key="2">
    <source>
        <dbReference type="ARBA" id="ARBA00023002"/>
    </source>
</evidence>
<proteinExistence type="predicted"/>
<dbReference type="EC" id="1.-.-.-" evidence="4"/>
<sequence>MSLLEPLHLAHGPALKNRMLLAPMTNNQSNPDGTASEDDLSWISLVAAGGYSMIMTAGMNVQRNGQSFAGQPGIYDDRHLDGLTEIASIIRDAGSASSVQLHHGGERSLGGQYGQPYAMSRAPGARQMSTAEVEQLRDDFITAAVRAKRAGFDGAEVHGAFGWIISMSLSPIANRRTDKYGGDLEGRSRLLFEILDGMRRETGPDFQIGLRLSTERYGISLYELRDVAQEAMHREAIDYLDLAPWDVNAIAVEPGFENRPVLSIFTELDRKRTRIGTSGKVMTGAQASAVMDAGCDFVMLGRAAILEPNAPRLFTENPHHRGPETPVSYQYLRDQGLSDTYVDYLLLAFPALVSAA</sequence>
<dbReference type="Gene3D" id="3.20.20.70">
    <property type="entry name" value="Aldolase class I"/>
    <property type="match status" value="1"/>
</dbReference>
<dbReference type="PANTHER" id="PTHR43656">
    <property type="entry name" value="BINDING OXIDOREDUCTASE, PUTATIVE (AFU_ORTHOLOGUE AFUA_2G08260)-RELATED"/>
    <property type="match status" value="1"/>
</dbReference>
<dbReference type="RefSeq" id="WP_294569897.1">
    <property type="nucleotide sequence ID" value="NZ_CADCTE010000176.1"/>
</dbReference>